<dbReference type="EMBL" id="CP001324">
    <property type="protein sequence ID" value="ACO62062.1"/>
    <property type="molecule type" value="Genomic_DNA"/>
</dbReference>
<protein>
    <recommendedName>
        <fullName evidence="9">Dynein assembly factor 1, axonemal homolog</fullName>
    </recommendedName>
</protein>
<evidence type="ECO:0000256" key="3">
    <source>
        <dbReference type="ARBA" id="ARBA00022737"/>
    </source>
</evidence>
<feature type="compositionally biased region" description="Polar residues" evidence="6">
    <location>
        <begin position="535"/>
        <end position="549"/>
    </location>
</feature>
<feature type="compositionally biased region" description="Acidic residues" evidence="6">
    <location>
        <begin position="331"/>
        <end position="344"/>
    </location>
</feature>
<evidence type="ECO:0008006" key="9">
    <source>
        <dbReference type="Google" id="ProtNLM"/>
    </source>
</evidence>
<dbReference type="STRING" id="296587.C1E0U3"/>
<gene>
    <name evidence="7" type="ORF">MICPUN_56638</name>
</gene>
<proteinExistence type="predicted"/>
<evidence type="ECO:0000313" key="7">
    <source>
        <dbReference type="EMBL" id="ACO62062.1"/>
    </source>
</evidence>
<feature type="region of interest" description="Disordered" evidence="6">
    <location>
        <begin position="306"/>
        <end position="475"/>
    </location>
</feature>
<dbReference type="GeneID" id="8241550"/>
<dbReference type="eggNOG" id="ENOG502QQFE">
    <property type="taxonomic scope" value="Eukaryota"/>
</dbReference>
<sequence length="645" mass="71818">MAAWEMTKEALRKVCRDNNGYAHAPELNDVLHLHCKGIAEITNLEEYTGLKTLYLESNSVDDLEGLLHLDRLRCLYIAKNCLRDLDRAARLVALTTLDVSDNQIVTLEGLRDHPSLSTLVAVNNKLREVSAIEALGSCVQLVTVDLSRNKLEDRAVVDFFLSPAMSDRIRLLKLQGNPAVSEVPSYRKTLVSGMKRLNYLDDSPVFPKDKRLAAAWLRGGVEEEKAERARIFEDERRERERHRAAFDDMVANARREAEEKERAGIRTKRDPYRFMSEEAAEEARMLADGMTEWELEEMRANEQLPWQVRERERTLSEKTEADRAPNRAERPDEDDEDDEEEGDGVAEVGPPEHVADDDGDERIPVAIPIDDDRPTPGIFVAQVDDDDDPAAPASAPPPPPAPTSTTMTDEDREASEASAAEELRRELEKMRAARRGDRHEVVDGATRRRKELERAADSANRSGGRGSGSQRSPVVFGTRAYDQLWAQAKAMGDADGDNGEEVREDDEDSLDKESFKESFKDEDGVQNELDADGANSVNSESVDGTSNYSYGDKENRWERASMASVGATVASTEAGELDGIDEFDETEDETENTEDTEDTDEVNSTDGDDPLDRYTVSTVASGKETGKETGDDGRAANDDELWGLD</sequence>
<dbReference type="SUPFAM" id="SSF52075">
    <property type="entry name" value="Outer arm dynein light chain 1"/>
    <property type="match status" value="1"/>
</dbReference>
<feature type="compositionally biased region" description="Acidic residues" evidence="6">
    <location>
        <begin position="575"/>
        <end position="609"/>
    </location>
</feature>
<organism evidence="7 8">
    <name type="scientific">Micromonas commoda (strain RCC299 / NOUM17 / CCMP2709)</name>
    <name type="common">Picoplanktonic green alga</name>
    <dbReference type="NCBI Taxonomy" id="296587"/>
    <lineage>
        <taxon>Eukaryota</taxon>
        <taxon>Viridiplantae</taxon>
        <taxon>Chlorophyta</taxon>
        <taxon>Mamiellophyceae</taxon>
        <taxon>Mamiellales</taxon>
        <taxon>Mamiellaceae</taxon>
        <taxon>Micromonas</taxon>
    </lineage>
</organism>
<evidence type="ECO:0000256" key="4">
    <source>
        <dbReference type="ARBA" id="ARBA00023069"/>
    </source>
</evidence>
<evidence type="ECO:0000256" key="1">
    <source>
        <dbReference type="ARBA" id="ARBA00004430"/>
    </source>
</evidence>
<dbReference type="RefSeq" id="XP_002500804.1">
    <property type="nucleotide sequence ID" value="XM_002500758.1"/>
</dbReference>
<dbReference type="AlphaFoldDB" id="C1E0U3"/>
<dbReference type="OMA" id="WERASMA"/>
<accession>C1E0U3</accession>
<feature type="compositionally biased region" description="Low complexity" evidence="6">
    <location>
        <begin position="457"/>
        <end position="472"/>
    </location>
</feature>
<dbReference type="InParanoid" id="C1E0U3"/>
<keyword evidence="3" id="KW-0677">Repeat</keyword>
<feature type="compositionally biased region" description="Acidic residues" evidence="6">
    <location>
        <begin position="494"/>
        <end position="510"/>
    </location>
</feature>
<evidence type="ECO:0000313" key="8">
    <source>
        <dbReference type="Proteomes" id="UP000002009"/>
    </source>
</evidence>
<dbReference type="PANTHER" id="PTHR45973:SF9">
    <property type="entry name" value="LEUCINE-RICH REPEAT-CONTAINING PROTEIN 46"/>
    <property type="match status" value="1"/>
</dbReference>
<comment type="subcellular location">
    <subcellularLocation>
        <location evidence="1">Cytoplasm</location>
        <location evidence="1">Cytoskeleton</location>
        <location evidence="1">Cilium axoneme</location>
    </subcellularLocation>
</comment>
<feature type="region of interest" description="Disordered" evidence="6">
    <location>
        <begin position="487"/>
        <end position="645"/>
    </location>
</feature>
<dbReference type="GO" id="GO:0005930">
    <property type="term" value="C:axoneme"/>
    <property type="evidence" value="ECO:0007669"/>
    <property type="project" value="UniProtKB-SubCell"/>
</dbReference>
<evidence type="ECO:0000256" key="2">
    <source>
        <dbReference type="ARBA" id="ARBA00022614"/>
    </source>
</evidence>
<dbReference type="KEGG" id="mis:MICPUN_56638"/>
<evidence type="ECO:0000256" key="6">
    <source>
        <dbReference type="SAM" id="MobiDB-lite"/>
    </source>
</evidence>
<dbReference type="Proteomes" id="UP000002009">
    <property type="component" value="Chromosome 3"/>
</dbReference>
<dbReference type="Gene3D" id="3.80.10.10">
    <property type="entry name" value="Ribonuclease Inhibitor"/>
    <property type="match status" value="2"/>
</dbReference>
<reference evidence="7 8" key="1">
    <citation type="journal article" date="2009" name="Science">
        <title>Green evolution and dynamic adaptations revealed by genomes of the marine picoeukaryotes Micromonas.</title>
        <authorList>
            <person name="Worden A.Z."/>
            <person name="Lee J.H."/>
            <person name="Mock T."/>
            <person name="Rouze P."/>
            <person name="Simmons M.P."/>
            <person name="Aerts A.L."/>
            <person name="Allen A.E."/>
            <person name="Cuvelier M.L."/>
            <person name="Derelle E."/>
            <person name="Everett M.V."/>
            <person name="Foulon E."/>
            <person name="Grimwood J."/>
            <person name="Gundlach H."/>
            <person name="Henrissat B."/>
            <person name="Napoli C."/>
            <person name="McDonald S.M."/>
            <person name="Parker M.S."/>
            <person name="Rombauts S."/>
            <person name="Salamov A."/>
            <person name="Von Dassow P."/>
            <person name="Badger J.H."/>
            <person name="Coutinho P.M."/>
            <person name="Demir E."/>
            <person name="Dubchak I."/>
            <person name="Gentemann C."/>
            <person name="Eikrem W."/>
            <person name="Gready J.E."/>
            <person name="John U."/>
            <person name="Lanier W."/>
            <person name="Lindquist E.A."/>
            <person name="Lucas S."/>
            <person name="Mayer K.F."/>
            <person name="Moreau H."/>
            <person name="Not F."/>
            <person name="Otillar R."/>
            <person name="Panaud O."/>
            <person name="Pangilinan J."/>
            <person name="Paulsen I."/>
            <person name="Piegu B."/>
            <person name="Poliakov A."/>
            <person name="Robbens S."/>
            <person name="Schmutz J."/>
            <person name="Toulza E."/>
            <person name="Wyss T."/>
            <person name="Zelensky A."/>
            <person name="Zhou K."/>
            <person name="Armbrust E.V."/>
            <person name="Bhattacharya D."/>
            <person name="Goodenough U.W."/>
            <person name="Van de Peer Y."/>
            <person name="Grigoriev I.V."/>
        </authorList>
    </citation>
    <scope>NUCLEOTIDE SEQUENCE [LARGE SCALE GENOMIC DNA]</scope>
    <source>
        <strain evidence="8">RCC299 / NOUM17</strain>
    </source>
</reference>
<keyword evidence="8" id="KW-1185">Reference proteome</keyword>
<dbReference type="InterPro" id="IPR032675">
    <property type="entry name" value="LRR_dom_sf"/>
</dbReference>
<keyword evidence="4" id="KW-0969">Cilium</keyword>
<evidence type="ECO:0000256" key="5">
    <source>
        <dbReference type="ARBA" id="ARBA00023273"/>
    </source>
</evidence>
<feature type="compositionally biased region" description="Basic and acidic residues" evidence="6">
    <location>
        <begin position="421"/>
        <end position="456"/>
    </location>
</feature>
<dbReference type="PROSITE" id="PS51450">
    <property type="entry name" value="LRR"/>
    <property type="match status" value="2"/>
</dbReference>
<feature type="compositionally biased region" description="Basic and acidic residues" evidence="6">
    <location>
        <begin position="308"/>
        <end position="330"/>
    </location>
</feature>
<dbReference type="OrthoDB" id="1904536at2759"/>
<feature type="compositionally biased region" description="Basic and acidic residues" evidence="6">
    <location>
        <begin position="511"/>
        <end position="523"/>
    </location>
</feature>
<dbReference type="InterPro" id="IPR001611">
    <property type="entry name" value="Leu-rich_rpt"/>
</dbReference>
<dbReference type="InterPro" id="IPR050576">
    <property type="entry name" value="Cilia_flagella_integrity"/>
</dbReference>
<dbReference type="PANTHER" id="PTHR45973">
    <property type="entry name" value="PROTEIN PHOSPHATASE 1 REGULATORY SUBUNIT SDS22-RELATED"/>
    <property type="match status" value="1"/>
</dbReference>
<keyword evidence="2" id="KW-0433">Leucine-rich repeat</keyword>
<name>C1E0U3_MICCC</name>
<feature type="compositionally biased region" description="Basic and acidic residues" evidence="6">
    <location>
        <begin position="624"/>
        <end position="637"/>
    </location>
</feature>
<keyword evidence="5" id="KW-0966">Cell projection</keyword>